<proteinExistence type="predicted"/>
<name>A0A432WM50_9GAMM</name>
<keyword evidence="2" id="KW-0812">Transmembrane</keyword>
<keyword evidence="2" id="KW-0472">Membrane</keyword>
<dbReference type="RefSeq" id="WP_126797871.1">
    <property type="nucleotide sequence ID" value="NZ_PIPO01000001.1"/>
</dbReference>
<dbReference type="PANTHER" id="PTHR30441">
    <property type="entry name" value="DUF748 DOMAIN-CONTAINING PROTEIN"/>
    <property type="match status" value="1"/>
</dbReference>
<dbReference type="EMBL" id="PIPO01000001">
    <property type="protein sequence ID" value="RUO34834.1"/>
    <property type="molecule type" value="Genomic_DNA"/>
</dbReference>
<dbReference type="InterPro" id="IPR008023">
    <property type="entry name" value="DUF748"/>
</dbReference>
<keyword evidence="2" id="KW-1133">Transmembrane helix</keyword>
<sequence>MHSGYLRTKWASPRRVRFWLLVLLILYTLLGFFAVPWAVHYFATNTAEQDFDRELQIESVRANPFTLTLRVDGLVLNDIDEQELISLERLSVNFAWASIINSAWTFNRIRLDDPIIHEERFESGETRFTRLAAAATDTSGEESDGESAPPALRLNNLHVEGGELRFTDNFDIEADSTEKESNETNGDTDTPQQVSLTLEGIRLTLENFTLHDDTQAALRVEGQLADGGMLDFDGTLQMVPEPTLEGDLSIDELALVQGMTYLQYFAGVRLDSGALSLNGQIHTGTEQPFAFEGSAGIRELRISQGPDDETLIGWESLQTDQIDLNIRESALETGVIAVNELSGQIIINEDKTTNFGDLGKTPPADAETSTETSADAKNEANNQAKDEDSEAEPFSITIEGIELTDGAIHFADNSLPLPFSTNIQSLNGNVSTISSTSAEPARIELEGQVEDYGLARAEGSFHAWQPTRQTTVTVTFRNLEIPEYSPYTVDFAGRAIAGGTMDLDLEYTIDNEQLAGENKLVLRNLELGERIESSDAMDLPLNLAIALLEDSEGVINITLPVTGDVSNPEFDFNAIIREAIGQAVTSVLEAPFRFLANLIGADSEDLGQIGFSEGSTELSPPQRQRIAELREALNQRPALTLELAGPFSRNFDGQAIKREKAIDALRQRLADADRDAEDPSLTSETNQDIVEAMFSSSYADSDLEAVRSRFTEEQNGSSDEAEFDALAYRNYLAEQVIAAQSVSDEELKAIGNARAAAIRDALVTSEEDIDFAADRVRIMEPEEIDSVDDELIALEVGITTD</sequence>
<gene>
    <name evidence="3" type="ORF">CWE14_02215</name>
</gene>
<comment type="caution">
    <text evidence="3">The sequence shown here is derived from an EMBL/GenBank/DDBJ whole genome shotgun (WGS) entry which is preliminary data.</text>
</comment>
<accession>A0A432WM50</accession>
<keyword evidence="4" id="KW-1185">Reference proteome</keyword>
<evidence type="ECO:0000313" key="3">
    <source>
        <dbReference type="EMBL" id="RUO34834.1"/>
    </source>
</evidence>
<evidence type="ECO:0000313" key="4">
    <source>
        <dbReference type="Proteomes" id="UP000287823"/>
    </source>
</evidence>
<dbReference type="Proteomes" id="UP000287823">
    <property type="component" value="Unassembled WGS sequence"/>
</dbReference>
<feature type="transmembrane region" description="Helical" evidence="2">
    <location>
        <begin position="20"/>
        <end position="43"/>
    </location>
</feature>
<organism evidence="3 4">
    <name type="scientific">Aliidiomarina soli</name>
    <dbReference type="NCBI Taxonomy" id="1928574"/>
    <lineage>
        <taxon>Bacteria</taxon>
        <taxon>Pseudomonadati</taxon>
        <taxon>Pseudomonadota</taxon>
        <taxon>Gammaproteobacteria</taxon>
        <taxon>Alteromonadales</taxon>
        <taxon>Idiomarinaceae</taxon>
        <taxon>Aliidiomarina</taxon>
    </lineage>
</organism>
<evidence type="ECO:0000256" key="2">
    <source>
        <dbReference type="SAM" id="Phobius"/>
    </source>
</evidence>
<evidence type="ECO:0000256" key="1">
    <source>
        <dbReference type="SAM" id="MobiDB-lite"/>
    </source>
</evidence>
<feature type="compositionally biased region" description="Polar residues" evidence="1">
    <location>
        <begin position="367"/>
        <end position="383"/>
    </location>
</feature>
<reference evidence="3 4" key="1">
    <citation type="journal article" date="2011" name="Front. Microbiol.">
        <title>Genomic signatures of strain selection and enhancement in Bacillus atrophaeus var. globigii, a historical biowarfare simulant.</title>
        <authorList>
            <person name="Gibbons H.S."/>
            <person name="Broomall S.M."/>
            <person name="McNew L.A."/>
            <person name="Daligault H."/>
            <person name="Chapman C."/>
            <person name="Bruce D."/>
            <person name="Karavis M."/>
            <person name="Krepps M."/>
            <person name="McGregor P.A."/>
            <person name="Hong C."/>
            <person name="Park K.H."/>
            <person name="Akmal A."/>
            <person name="Feldman A."/>
            <person name="Lin J.S."/>
            <person name="Chang W.E."/>
            <person name="Higgs B.W."/>
            <person name="Demirev P."/>
            <person name="Lindquist J."/>
            <person name="Liem A."/>
            <person name="Fochler E."/>
            <person name="Read T.D."/>
            <person name="Tapia R."/>
            <person name="Johnson S."/>
            <person name="Bishop-Lilly K.A."/>
            <person name="Detter C."/>
            <person name="Han C."/>
            <person name="Sozhamannan S."/>
            <person name="Rosenzweig C.N."/>
            <person name="Skowronski E.W."/>
        </authorList>
    </citation>
    <scope>NUCLEOTIDE SEQUENCE [LARGE SCALE GENOMIC DNA]</scope>
    <source>
        <strain evidence="3 4">Y4G10-17</strain>
    </source>
</reference>
<dbReference type="PANTHER" id="PTHR30441:SF8">
    <property type="entry name" value="DUF748 DOMAIN-CONTAINING PROTEIN"/>
    <property type="match status" value="1"/>
</dbReference>
<protein>
    <recommendedName>
        <fullName evidence="5">DUF748 domain-containing protein</fullName>
    </recommendedName>
</protein>
<dbReference type="GO" id="GO:0090313">
    <property type="term" value="P:regulation of protein targeting to membrane"/>
    <property type="evidence" value="ECO:0007669"/>
    <property type="project" value="TreeGrafter"/>
</dbReference>
<dbReference type="Pfam" id="PF05359">
    <property type="entry name" value="DUF748"/>
    <property type="match status" value="2"/>
</dbReference>
<dbReference type="GO" id="GO:0005886">
    <property type="term" value="C:plasma membrane"/>
    <property type="evidence" value="ECO:0007669"/>
    <property type="project" value="TreeGrafter"/>
</dbReference>
<dbReference type="AlphaFoldDB" id="A0A432WM50"/>
<feature type="region of interest" description="Disordered" evidence="1">
    <location>
        <begin position="352"/>
        <end position="392"/>
    </location>
</feature>
<dbReference type="InterPro" id="IPR052894">
    <property type="entry name" value="AsmA-related"/>
</dbReference>
<evidence type="ECO:0008006" key="5">
    <source>
        <dbReference type="Google" id="ProtNLM"/>
    </source>
</evidence>